<dbReference type="InterPro" id="IPR058625">
    <property type="entry name" value="MdtA-like_BSH"/>
</dbReference>
<dbReference type="Gene3D" id="1.10.287.470">
    <property type="entry name" value="Helix hairpin bin"/>
    <property type="match status" value="1"/>
</dbReference>
<evidence type="ECO:0000256" key="2">
    <source>
        <dbReference type="ARBA" id="ARBA00009477"/>
    </source>
</evidence>
<accession>A0ABW1ZUN3</accession>
<keyword evidence="3" id="KW-0813">Transport</keyword>
<evidence type="ECO:0000259" key="7">
    <source>
        <dbReference type="Pfam" id="PF25967"/>
    </source>
</evidence>
<name>A0ABW1ZUN3_9GAMM</name>
<evidence type="ECO:0000256" key="3">
    <source>
        <dbReference type="ARBA" id="ARBA00022448"/>
    </source>
</evidence>
<dbReference type="SUPFAM" id="SSF111369">
    <property type="entry name" value="HlyD-like secretion proteins"/>
    <property type="match status" value="1"/>
</dbReference>
<feature type="domain" description="Multidrug resistance protein MdtA-like barrel-sandwich hybrid" evidence="5">
    <location>
        <begin position="61"/>
        <end position="183"/>
    </location>
</feature>
<keyword evidence="4" id="KW-0732">Signal</keyword>
<feature type="chain" id="PRO_5046596640" evidence="4">
    <location>
        <begin position="24"/>
        <end position="356"/>
    </location>
</feature>
<gene>
    <name evidence="8" type="ORF">ACFQDL_02115</name>
</gene>
<dbReference type="EMBL" id="JBHSWE010000001">
    <property type="protein sequence ID" value="MFC6669038.1"/>
    <property type="molecule type" value="Genomic_DNA"/>
</dbReference>
<comment type="similarity">
    <text evidence="2">Belongs to the membrane fusion protein (MFP) (TC 8.A.1) family.</text>
</comment>
<dbReference type="RefSeq" id="WP_379907585.1">
    <property type="nucleotide sequence ID" value="NZ_JBHSWE010000001.1"/>
</dbReference>
<sequence length="356" mass="38656">MKPKHLILPLLLMLPTLPLSALADEQPQDKPRGLPAEVIHLRPAPLTPTIEAVGNLEANERVMIRPEQAGQIRDIRFEEGQSVKRGELLFELEASTYEAALQQSQARVNLSLLEYRRAESLLQRKVGSQNDRDTALAQLRVDEAEVSLAQTRLAKMSIRAPFDGVAGLRMVSPGDYVSVGQDLVELIDSASMKVDFRIPEIYLPAVAPGQHINVQVDAYPGRRFAGEVYAISPSADARAHNFELRARIPNPDGVLRPGLFAHIELAGETDNAALLIPEQAVIPQNGQAAVMRVDDQNSIEVVSVELGQRRPGQVQVVSGLAAGDVIVTAGQLKLHPGMPVTPIFVDGSNSTAGREQ</sequence>
<evidence type="ECO:0000256" key="4">
    <source>
        <dbReference type="SAM" id="SignalP"/>
    </source>
</evidence>
<comment type="subcellular location">
    <subcellularLocation>
        <location evidence="1">Cell envelope</location>
    </subcellularLocation>
</comment>
<organism evidence="8 9">
    <name type="scientific">Marinobacterium aestuariivivens</name>
    <dbReference type="NCBI Taxonomy" id="1698799"/>
    <lineage>
        <taxon>Bacteria</taxon>
        <taxon>Pseudomonadati</taxon>
        <taxon>Pseudomonadota</taxon>
        <taxon>Gammaproteobacteria</taxon>
        <taxon>Oceanospirillales</taxon>
        <taxon>Oceanospirillaceae</taxon>
        <taxon>Marinobacterium</taxon>
    </lineage>
</organism>
<evidence type="ECO:0000313" key="9">
    <source>
        <dbReference type="Proteomes" id="UP001596422"/>
    </source>
</evidence>
<feature type="domain" description="Multidrug resistance protein MdtA-like C-terminal permuted SH3" evidence="7">
    <location>
        <begin position="273"/>
        <end position="330"/>
    </location>
</feature>
<keyword evidence="9" id="KW-1185">Reference proteome</keyword>
<protein>
    <submittedName>
        <fullName evidence="8">Efflux RND transporter periplasmic adaptor subunit</fullName>
    </submittedName>
</protein>
<feature type="signal peptide" evidence="4">
    <location>
        <begin position="1"/>
        <end position="23"/>
    </location>
</feature>
<proteinExistence type="inferred from homology"/>
<evidence type="ECO:0000313" key="8">
    <source>
        <dbReference type="EMBL" id="MFC6669038.1"/>
    </source>
</evidence>
<dbReference type="Gene3D" id="2.40.420.20">
    <property type="match status" value="1"/>
</dbReference>
<dbReference type="Pfam" id="PF25967">
    <property type="entry name" value="RND-MFP_C"/>
    <property type="match status" value="1"/>
</dbReference>
<evidence type="ECO:0000259" key="6">
    <source>
        <dbReference type="Pfam" id="PF25954"/>
    </source>
</evidence>
<feature type="domain" description="CusB-like beta-barrel" evidence="6">
    <location>
        <begin position="195"/>
        <end position="268"/>
    </location>
</feature>
<reference evidence="9" key="1">
    <citation type="journal article" date="2019" name="Int. J. Syst. Evol. Microbiol.">
        <title>The Global Catalogue of Microorganisms (GCM) 10K type strain sequencing project: providing services to taxonomists for standard genome sequencing and annotation.</title>
        <authorList>
            <consortium name="The Broad Institute Genomics Platform"/>
            <consortium name="The Broad Institute Genome Sequencing Center for Infectious Disease"/>
            <person name="Wu L."/>
            <person name="Ma J."/>
        </authorList>
    </citation>
    <scope>NUCLEOTIDE SEQUENCE [LARGE SCALE GENOMIC DNA]</scope>
    <source>
        <strain evidence="9">NBRC 111756</strain>
    </source>
</reference>
<dbReference type="Gene3D" id="2.40.50.100">
    <property type="match status" value="1"/>
</dbReference>
<dbReference type="PANTHER" id="PTHR30469">
    <property type="entry name" value="MULTIDRUG RESISTANCE PROTEIN MDTA"/>
    <property type="match status" value="1"/>
</dbReference>
<dbReference type="Pfam" id="PF25917">
    <property type="entry name" value="BSH_RND"/>
    <property type="match status" value="1"/>
</dbReference>
<dbReference type="Pfam" id="PF25954">
    <property type="entry name" value="Beta-barrel_RND_2"/>
    <property type="match status" value="1"/>
</dbReference>
<dbReference type="Proteomes" id="UP001596422">
    <property type="component" value="Unassembled WGS sequence"/>
</dbReference>
<evidence type="ECO:0000256" key="1">
    <source>
        <dbReference type="ARBA" id="ARBA00004196"/>
    </source>
</evidence>
<dbReference type="InterPro" id="IPR058627">
    <property type="entry name" value="MdtA-like_C"/>
</dbReference>
<dbReference type="NCBIfam" id="TIGR01730">
    <property type="entry name" value="RND_mfp"/>
    <property type="match status" value="1"/>
</dbReference>
<dbReference type="Gene3D" id="2.40.30.170">
    <property type="match status" value="1"/>
</dbReference>
<dbReference type="InterPro" id="IPR058792">
    <property type="entry name" value="Beta-barrel_RND_2"/>
</dbReference>
<dbReference type="InterPro" id="IPR006143">
    <property type="entry name" value="RND_pump_MFP"/>
</dbReference>
<comment type="caution">
    <text evidence="8">The sequence shown here is derived from an EMBL/GenBank/DDBJ whole genome shotgun (WGS) entry which is preliminary data.</text>
</comment>
<evidence type="ECO:0000259" key="5">
    <source>
        <dbReference type="Pfam" id="PF25917"/>
    </source>
</evidence>